<feature type="compositionally biased region" description="Basic and acidic residues" evidence="5">
    <location>
        <begin position="10"/>
        <end position="24"/>
    </location>
</feature>
<feature type="compositionally biased region" description="Gly residues" evidence="5">
    <location>
        <begin position="158"/>
        <end position="170"/>
    </location>
</feature>
<dbReference type="InterPro" id="IPR005650">
    <property type="entry name" value="BlaI_family"/>
</dbReference>
<keyword evidence="4" id="KW-0804">Transcription</keyword>
<reference evidence="6" key="1">
    <citation type="submission" date="2021-04" db="EMBL/GenBank/DDBJ databases">
        <title>Sequencing of actinobacteria type strains.</title>
        <authorList>
            <person name="Nguyen G.-S."/>
            <person name="Wentzel A."/>
        </authorList>
    </citation>
    <scope>NUCLEOTIDE SEQUENCE</scope>
    <source>
        <strain evidence="6">DSM 42095</strain>
    </source>
</reference>
<gene>
    <name evidence="6" type="ORF">KDA82_01725</name>
</gene>
<name>A0A8T4IPV7_9ACTN</name>
<keyword evidence="7" id="KW-1185">Reference proteome</keyword>
<keyword evidence="2" id="KW-0805">Transcription regulation</keyword>
<organism evidence="6 7">
    <name type="scientific">Streptomyces daliensis</name>
    <dbReference type="NCBI Taxonomy" id="299421"/>
    <lineage>
        <taxon>Bacteria</taxon>
        <taxon>Bacillati</taxon>
        <taxon>Actinomycetota</taxon>
        <taxon>Actinomycetes</taxon>
        <taxon>Kitasatosporales</taxon>
        <taxon>Streptomycetaceae</taxon>
        <taxon>Streptomyces</taxon>
    </lineage>
</organism>
<dbReference type="SUPFAM" id="SSF46785">
    <property type="entry name" value="Winged helix' DNA-binding domain"/>
    <property type="match status" value="1"/>
</dbReference>
<dbReference type="AlphaFoldDB" id="A0A8T4IPV7"/>
<evidence type="ECO:0000313" key="7">
    <source>
        <dbReference type="Proteomes" id="UP000675554"/>
    </source>
</evidence>
<evidence type="ECO:0000256" key="3">
    <source>
        <dbReference type="ARBA" id="ARBA00023125"/>
    </source>
</evidence>
<evidence type="ECO:0000313" key="6">
    <source>
        <dbReference type="EMBL" id="MBR7671777.1"/>
    </source>
</evidence>
<feature type="region of interest" description="Disordered" evidence="5">
    <location>
        <begin position="158"/>
        <end position="182"/>
    </location>
</feature>
<evidence type="ECO:0000256" key="4">
    <source>
        <dbReference type="ARBA" id="ARBA00023163"/>
    </source>
</evidence>
<dbReference type="EMBL" id="JAGSMN010000032">
    <property type="protein sequence ID" value="MBR7671777.1"/>
    <property type="molecule type" value="Genomic_DNA"/>
</dbReference>
<evidence type="ECO:0000256" key="5">
    <source>
        <dbReference type="SAM" id="MobiDB-lite"/>
    </source>
</evidence>
<keyword evidence="3" id="KW-0238">DNA-binding</keyword>
<dbReference type="Pfam" id="PF03965">
    <property type="entry name" value="Penicillinase_R"/>
    <property type="match status" value="1"/>
</dbReference>
<feature type="region of interest" description="Disordered" evidence="5">
    <location>
        <begin position="1"/>
        <end position="47"/>
    </location>
</feature>
<protein>
    <submittedName>
        <fullName evidence="6">BlaI/MecI/CopY family transcriptional regulator</fullName>
    </submittedName>
</protein>
<dbReference type="Proteomes" id="UP000675554">
    <property type="component" value="Unassembled WGS sequence"/>
</dbReference>
<comment type="similarity">
    <text evidence="1">Belongs to the BlaI transcriptional regulatory family.</text>
</comment>
<evidence type="ECO:0000256" key="2">
    <source>
        <dbReference type="ARBA" id="ARBA00023015"/>
    </source>
</evidence>
<dbReference type="Gene3D" id="1.10.10.10">
    <property type="entry name" value="Winged helix-like DNA-binding domain superfamily/Winged helix DNA-binding domain"/>
    <property type="match status" value="1"/>
</dbReference>
<dbReference type="GO" id="GO:0045892">
    <property type="term" value="P:negative regulation of DNA-templated transcription"/>
    <property type="evidence" value="ECO:0007669"/>
    <property type="project" value="InterPro"/>
</dbReference>
<accession>A0A8T4IPV7</accession>
<proteinExistence type="inferred from homology"/>
<evidence type="ECO:0000256" key="1">
    <source>
        <dbReference type="ARBA" id="ARBA00011046"/>
    </source>
</evidence>
<comment type="caution">
    <text evidence="6">The sequence shown here is derived from an EMBL/GenBank/DDBJ whole genome shotgun (WGS) entry which is preliminary data.</text>
</comment>
<dbReference type="GO" id="GO:0003677">
    <property type="term" value="F:DNA binding"/>
    <property type="evidence" value="ECO:0007669"/>
    <property type="project" value="UniProtKB-KW"/>
</dbReference>
<sequence>MASSGQDGGGRSDGRSGGRGDGRNAGRAGHAGHAGERRAHGRRRGQGELEAQVLSVLRTSREPETAAWVQNRLGGDLAYTTVVTILTRLHAKQIVHRTRVGRSYVWSPAADEAGLAAQRMRRVLDSEADRDAVLTSFVSSLSPEDERLMRALLRDAADGGGAAGGYGGEGADGREDADGREA</sequence>
<dbReference type="InterPro" id="IPR036388">
    <property type="entry name" value="WH-like_DNA-bd_sf"/>
</dbReference>
<dbReference type="InterPro" id="IPR036390">
    <property type="entry name" value="WH_DNA-bd_sf"/>
</dbReference>
<feature type="compositionally biased region" description="Basic and acidic residues" evidence="5">
    <location>
        <begin position="171"/>
        <end position="182"/>
    </location>
</feature>